<dbReference type="AlphaFoldDB" id="A0A518IYC9"/>
<accession>A0A518IYC9</accession>
<name>A0A518IYC9_9BACT</name>
<keyword evidence="2" id="KW-1185">Reference proteome</keyword>
<gene>
    <name evidence="1" type="ORF">Mal33_41050</name>
</gene>
<dbReference type="Proteomes" id="UP000316770">
    <property type="component" value="Chromosome"/>
</dbReference>
<evidence type="ECO:0008006" key="3">
    <source>
        <dbReference type="Google" id="ProtNLM"/>
    </source>
</evidence>
<dbReference type="PROSITE" id="PS51257">
    <property type="entry name" value="PROKAR_LIPOPROTEIN"/>
    <property type="match status" value="1"/>
</dbReference>
<dbReference type="EMBL" id="CP036318">
    <property type="protein sequence ID" value="QDV58088.1"/>
    <property type="molecule type" value="Genomic_DNA"/>
</dbReference>
<organism evidence="1 2">
    <name type="scientific">Rosistilla oblonga</name>
    <dbReference type="NCBI Taxonomy" id="2527990"/>
    <lineage>
        <taxon>Bacteria</taxon>
        <taxon>Pseudomonadati</taxon>
        <taxon>Planctomycetota</taxon>
        <taxon>Planctomycetia</taxon>
        <taxon>Pirellulales</taxon>
        <taxon>Pirellulaceae</taxon>
        <taxon>Rosistilla</taxon>
    </lineage>
</organism>
<sequence>MRNTAARCCANVTWIMALHVTLTTLGCGSDTGGRVDVSGKVTLGGAPLESGTIEIVAADGSSQSGATVTNGEFSIPAERGLKPGDYIVKIFAGDETVAAVEAAPGDSSAAPVSKERIPPEYNVESTLTAKIEASDNVLSFDIP</sequence>
<protein>
    <recommendedName>
        <fullName evidence="3">Carboxypeptidase regulatory-like domain-containing protein</fullName>
    </recommendedName>
</protein>
<proteinExistence type="predicted"/>
<reference evidence="1 2" key="1">
    <citation type="submission" date="2019-02" db="EMBL/GenBank/DDBJ databases">
        <title>Deep-cultivation of Planctomycetes and their phenomic and genomic characterization uncovers novel biology.</title>
        <authorList>
            <person name="Wiegand S."/>
            <person name="Jogler M."/>
            <person name="Boedeker C."/>
            <person name="Pinto D."/>
            <person name="Vollmers J."/>
            <person name="Rivas-Marin E."/>
            <person name="Kohn T."/>
            <person name="Peeters S.H."/>
            <person name="Heuer A."/>
            <person name="Rast P."/>
            <person name="Oberbeckmann S."/>
            <person name="Bunk B."/>
            <person name="Jeske O."/>
            <person name="Meyerdierks A."/>
            <person name="Storesund J.E."/>
            <person name="Kallscheuer N."/>
            <person name="Luecker S."/>
            <person name="Lage O.M."/>
            <person name="Pohl T."/>
            <person name="Merkel B.J."/>
            <person name="Hornburger P."/>
            <person name="Mueller R.-W."/>
            <person name="Bruemmer F."/>
            <person name="Labrenz M."/>
            <person name="Spormann A.M."/>
            <person name="Op den Camp H."/>
            <person name="Overmann J."/>
            <person name="Amann R."/>
            <person name="Jetten M.S.M."/>
            <person name="Mascher T."/>
            <person name="Medema M.H."/>
            <person name="Devos D.P."/>
            <person name="Kaster A.-K."/>
            <person name="Ovreas L."/>
            <person name="Rohde M."/>
            <person name="Galperin M.Y."/>
            <person name="Jogler C."/>
        </authorList>
    </citation>
    <scope>NUCLEOTIDE SEQUENCE [LARGE SCALE GENOMIC DNA]</scope>
    <source>
        <strain evidence="1 2">Mal33</strain>
    </source>
</reference>
<evidence type="ECO:0000313" key="2">
    <source>
        <dbReference type="Proteomes" id="UP000316770"/>
    </source>
</evidence>
<evidence type="ECO:0000313" key="1">
    <source>
        <dbReference type="EMBL" id="QDV58088.1"/>
    </source>
</evidence>